<dbReference type="RefSeq" id="XP_007396344.1">
    <property type="nucleotide sequence ID" value="XM_007396282.1"/>
</dbReference>
<dbReference type="KEGG" id="pco:PHACADRAFT_209539"/>
<keyword evidence="2" id="KW-1185">Reference proteome</keyword>
<sequence>MSPIALVFGDIAEGVNAYMKPSPPACVRLRSLTLFRDHMNSLFAGHLLPMISENALTSLSLWCIVTDEQMDLRNAGKLIRHAHRTLEHLSLKLSSSLDDEGTQEIARTGLNLDLCTSLASFDLNLSYTRTFLRLFVRTLFKELFSRRPEHIRTLQFIVFRVDSLDDITGLDQTLHSSMPPGSSTRVRLAWGGFGPARAVTPEERDAFVEAMPLLRDRGRLYFHPDGDSNLSIPWNACAEVHGCR</sequence>
<evidence type="ECO:0000313" key="2">
    <source>
        <dbReference type="Proteomes" id="UP000008370"/>
    </source>
</evidence>
<evidence type="ECO:0000313" key="1">
    <source>
        <dbReference type="EMBL" id="EKM56044.1"/>
    </source>
</evidence>
<dbReference type="HOGENOM" id="CLU_1138352_0_0_1"/>
<dbReference type="InParanoid" id="K5WAN7"/>
<dbReference type="Proteomes" id="UP000008370">
    <property type="component" value="Unassembled WGS sequence"/>
</dbReference>
<name>K5WAN7_PHACS</name>
<reference evidence="1 2" key="1">
    <citation type="journal article" date="2012" name="BMC Genomics">
        <title>Comparative genomics of the white-rot fungi, Phanerochaete carnosa and P. chrysosporium, to elucidate the genetic basis of the distinct wood types they colonize.</title>
        <authorList>
            <person name="Suzuki H."/>
            <person name="MacDonald J."/>
            <person name="Syed K."/>
            <person name="Salamov A."/>
            <person name="Hori C."/>
            <person name="Aerts A."/>
            <person name="Henrissat B."/>
            <person name="Wiebenga A."/>
            <person name="vanKuyk P.A."/>
            <person name="Barry K."/>
            <person name="Lindquist E."/>
            <person name="LaButti K."/>
            <person name="Lapidus A."/>
            <person name="Lucas S."/>
            <person name="Coutinho P."/>
            <person name="Gong Y."/>
            <person name="Samejima M."/>
            <person name="Mahadevan R."/>
            <person name="Abou-Zaid M."/>
            <person name="de Vries R.P."/>
            <person name="Igarashi K."/>
            <person name="Yadav J.S."/>
            <person name="Grigoriev I.V."/>
            <person name="Master E.R."/>
        </authorList>
    </citation>
    <scope>NUCLEOTIDE SEQUENCE [LARGE SCALE GENOMIC DNA]</scope>
    <source>
        <strain evidence="1 2">HHB-10118-sp</strain>
    </source>
</reference>
<dbReference type="EMBL" id="JH930472">
    <property type="protein sequence ID" value="EKM56044.1"/>
    <property type="molecule type" value="Genomic_DNA"/>
</dbReference>
<gene>
    <name evidence="1" type="ORF">PHACADRAFT_209539</name>
</gene>
<organism evidence="1 2">
    <name type="scientific">Phanerochaete carnosa (strain HHB-10118-sp)</name>
    <name type="common">White-rot fungus</name>
    <name type="synonym">Peniophora carnosa</name>
    <dbReference type="NCBI Taxonomy" id="650164"/>
    <lineage>
        <taxon>Eukaryota</taxon>
        <taxon>Fungi</taxon>
        <taxon>Dikarya</taxon>
        <taxon>Basidiomycota</taxon>
        <taxon>Agaricomycotina</taxon>
        <taxon>Agaricomycetes</taxon>
        <taxon>Polyporales</taxon>
        <taxon>Phanerochaetaceae</taxon>
        <taxon>Phanerochaete</taxon>
    </lineage>
</organism>
<accession>K5WAN7</accession>
<dbReference type="AlphaFoldDB" id="K5WAN7"/>
<dbReference type="GeneID" id="18912857"/>
<proteinExistence type="predicted"/>
<protein>
    <submittedName>
        <fullName evidence="1">Uncharacterized protein</fullName>
    </submittedName>
</protein>